<keyword evidence="2" id="KW-0675">Receptor</keyword>
<name>A0A0W8EAW0_9ZZZZ</name>
<evidence type="ECO:0000259" key="1">
    <source>
        <dbReference type="Pfam" id="PF10130"/>
    </source>
</evidence>
<dbReference type="InterPro" id="IPR029060">
    <property type="entry name" value="PIN-like_dom_sf"/>
</dbReference>
<dbReference type="InterPro" id="IPR002716">
    <property type="entry name" value="PIN_dom"/>
</dbReference>
<dbReference type="SUPFAM" id="SSF88723">
    <property type="entry name" value="PIN domain-like"/>
    <property type="match status" value="1"/>
</dbReference>
<feature type="domain" description="PIN" evidence="1">
    <location>
        <begin position="11"/>
        <end position="127"/>
    </location>
</feature>
<dbReference type="EMBL" id="LNQE01001796">
    <property type="protein sequence ID" value="KUG05606.1"/>
    <property type="molecule type" value="Genomic_DNA"/>
</dbReference>
<proteinExistence type="predicted"/>
<evidence type="ECO:0000313" key="2">
    <source>
        <dbReference type="EMBL" id="KUG05606.1"/>
    </source>
</evidence>
<accession>A0A0W8EAW0</accession>
<gene>
    <name evidence="2" type="ORF">ASZ90_016960</name>
</gene>
<protein>
    <submittedName>
        <fullName evidence="2">Motif tonb-dependent receptor protein signature</fullName>
    </submittedName>
</protein>
<reference evidence="2" key="1">
    <citation type="journal article" date="2015" name="Proc. Natl. Acad. Sci. U.S.A.">
        <title>Networks of energetic and metabolic interactions define dynamics in microbial communities.</title>
        <authorList>
            <person name="Embree M."/>
            <person name="Liu J.K."/>
            <person name="Al-Bassam M.M."/>
            <person name="Zengler K."/>
        </authorList>
    </citation>
    <scope>NUCLEOTIDE SEQUENCE</scope>
</reference>
<dbReference type="Pfam" id="PF10130">
    <property type="entry name" value="PIN_2"/>
    <property type="match status" value="1"/>
</dbReference>
<dbReference type="AlphaFoldDB" id="A0A0W8EAW0"/>
<comment type="caution">
    <text evidence="2">The sequence shown here is derived from an EMBL/GenBank/DDBJ whole genome shotgun (WGS) entry which is preliminary data.</text>
</comment>
<sequence length="150" mass="17247">MDGKEERVRVVIDTNVLIGALVKDNSYKARILRNRQFLFFFPDYGLAEIEKFRISICSKRGMIPGCLSYDYAIKYLLESVTIVPRQLYNDQVSRAYSEMAAIDPKDTPFLALALHLESPLWSDDSHLKRQTLVPCYSTHEIQDLLENSSP</sequence>
<organism evidence="2">
    <name type="scientific">hydrocarbon metagenome</name>
    <dbReference type="NCBI Taxonomy" id="938273"/>
    <lineage>
        <taxon>unclassified sequences</taxon>
        <taxon>metagenomes</taxon>
        <taxon>ecological metagenomes</taxon>
    </lineage>
</organism>
<dbReference type="Gene3D" id="3.40.50.1010">
    <property type="entry name" value="5'-nuclease"/>
    <property type="match status" value="1"/>
</dbReference>